<keyword evidence="1" id="KW-0812">Transmembrane</keyword>
<gene>
    <name evidence="2" type="ORF">LZZ85_21870</name>
</gene>
<evidence type="ECO:0000313" key="2">
    <source>
        <dbReference type="EMBL" id="MCG2616960.1"/>
    </source>
</evidence>
<reference evidence="2" key="1">
    <citation type="submission" date="2022-01" db="EMBL/GenBank/DDBJ databases">
        <authorList>
            <person name="Jo J.-H."/>
            <person name="Im W.-T."/>
        </authorList>
    </citation>
    <scope>NUCLEOTIDE SEQUENCE</scope>
    <source>
        <strain evidence="2">NA20</strain>
    </source>
</reference>
<keyword evidence="3" id="KW-1185">Reference proteome</keyword>
<sequence length="265" mass="29870">MGKQRSIPALFSSVAPYLGAGLLLMGMVRLCIFYGYFGVNIVQFIDLSEIVTSLLDIGVWFIIVLLSVLVGYLTLIVFTNSLRKKRAILPRIRSHDTVKRRYSFCFLFVGFIVLGLVDGRRSLEILFLCLVLVCLALVAGTYEIWLMSLKKPFTANSYLFYVLLFGSCVAIVVTSAMHSIDAVRNQYRYYGTAIELDNNRRFVSDSTQYFIGKNSHYVFLYHSDTHVTEVVPMSAVKHLILAVDTLTPNVCPEVKGDAIALLEHR</sequence>
<dbReference type="RefSeq" id="WP_237875497.1">
    <property type="nucleotide sequence ID" value="NZ_JAKLTR010000016.1"/>
</dbReference>
<name>A0ABS9KXC6_9BACT</name>
<feature type="transmembrane region" description="Helical" evidence="1">
    <location>
        <begin position="7"/>
        <end position="37"/>
    </location>
</feature>
<evidence type="ECO:0000313" key="3">
    <source>
        <dbReference type="Proteomes" id="UP001165367"/>
    </source>
</evidence>
<feature type="transmembrane region" description="Helical" evidence="1">
    <location>
        <begin position="57"/>
        <end position="82"/>
    </location>
</feature>
<dbReference type="EMBL" id="JAKLTR010000016">
    <property type="protein sequence ID" value="MCG2616960.1"/>
    <property type="molecule type" value="Genomic_DNA"/>
</dbReference>
<proteinExistence type="predicted"/>
<evidence type="ECO:0000256" key="1">
    <source>
        <dbReference type="SAM" id="Phobius"/>
    </source>
</evidence>
<feature type="transmembrane region" description="Helical" evidence="1">
    <location>
        <begin position="102"/>
        <end position="119"/>
    </location>
</feature>
<dbReference type="Proteomes" id="UP001165367">
    <property type="component" value="Unassembled WGS sequence"/>
</dbReference>
<protein>
    <submittedName>
        <fullName evidence="2">Uncharacterized protein</fullName>
    </submittedName>
</protein>
<organism evidence="2 3">
    <name type="scientific">Terrimonas ginsenosidimutans</name>
    <dbReference type="NCBI Taxonomy" id="2908004"/>
    <lineage>
        <taxon>Bacteria</taxon>
        <taxon>Pseudomonadati</taxon>
        <taxon>Bacteroidota</taxon>
        <taxon>Chitinophagia</taxon>
        <taxon>Chitinophagales</taxon>
        <taxon>Chitinophagaceae</taxon>
        <taxon>Terrimonas</taxon>
    </lineage>
</organism>
<keyword evidence="1" id="KW-1133">Transmembrane helix</keyword>
<feature type="transmembrane region" description="Helical" evidence="1">
    <location>
        <begin position="158"/>
        <end position="177"/>
    </location>
</feature>
<feature type="transmembrane region" description="Helical" evidence="1">
    <location>
        <begin position="125"/>
        <end position="146"/>
    </location>
</feature>
<accession>A0ABS9KXC6</accession>
<comment type="caution">
    <text evidence="2">The sequence shown here is derived from an EMBL/GenBank/DDBJ whole genome shotgun (WGS) entry which is preliminary data.</text>
</comment>
<keyword evidence="1" id="KW-0472">Membrane</keyword>